<keyword evidence="5 6" id="KW-0408">Iron</keyword>
<dbReference type="SUPFAM" id="SSF81342">
    <property type="entry name" value="Transmembrane di-heme cytochromes"/>
    <property type="match status" value="1"/>
</dbReference>
<keyword evidence="1" id="KW-0813">Transport</keyword>
<proteinExistence type="predicted"/>
<evidence type="ECO:0000256" key="7">
    <source>
        <dbReference type="SAM" id="Phobius"/>
    </source>
</evidence>
<dbReference type="Proteomes" id="UP000216998">
    <property type="component" value="Unassembled WGS sequence"/>
</dbReference>
<keyword evidence="10" id="KW-1185">Reference proteome</keyword>
<dbReference type="InterPro" id="IPR036909">
    <property type="entry name" value="Cyt_c-like_dom_sf"/>
</dbReference>
<keyword evidence="2 6" id="KW-0349">Heme</keyword>
<evidence type="ECO:0000313" key="10">
    <source>
        <dbReference type="Proteomes" id="UP000216998"/>
    </source>
</evidence>
<evidence type="ECO:0000256" key="1">
    <source>
        <dbReference type="ARBA" id="ARBA00022448"/>
    </source>
</evidence>
<feature type="transmembrane region" description="Helical" evidence="7">
    <location>
        <begin position="139"/>
        <end position="164"/>
    </location>
</feature>
<evidence type="ECO:0000256" key="2">
    <source>
        <dbReference type="ARBA" id="ARBA00022617"/>
    </source>
</evidence>
<dbReference type="GO" id="GO:0020037">
    <property type="term" value="F:heme binding"/>
    <property type="evidence" value="ECO:0007669"/>
    <property type="project" value="InterPro"/>
</dbReference>
<evidence type="ECO:0000256" key="3">
    <source>
        <dbReference type="ARBA" id="ARBA00022723"/>
    </source>
</evidence>
<dbReference type="GO" id="GO:0046872">
    <property type="term" value="F:metal ion binding"/>
    <property type="evidence" value="ECO:0007669"/>
    <property type="project" value="UniProtKB-KW"/>
</dbReference>
<dbReference type="PRINTS" id="PR00604">
    <property type="entry name" value="CYTCHRMECIAB"/>
</dbReference>
<sequence length="408" mass="44648">MEHRDVNRPLDKILAYGLPLLVLVHDLLTMILLRSDKASPIREELRGWHYFLGTALFLYAVMRLWQWLKGRAPGPQVPLPPRAKAWVMALVNATYLMFFAAPLLGVLVVWSHGMDLHLGPIPIPALLGENREVWLFTGYFHSGVSTSLLVLKLAALLTAVWFLFRHGRGLFGAFPPGFGLFVLLSFSSSVFALSTFKSYERGPGAVAIFLCICAAIWGLSWLMRRGRVTAVSDPGAVRGVVPAVLAAVAIVVLGMYGPHMLFRVSPFAQGQRVAAAAHVTSHEAPLIIEQLPPETDFERKVRAETFKWCTFCHTMNKGGAHMVGPNLYGIMGQRMATVPNFPYGDSLAARGKAGEVWTDENLAMFLANPDAFAPGTSMVVSSGNITDPETQRALITILKRETGSAAPD</sequence>
<evidence type="ECO:0000256" key="6">
    <source>
        <dbReference type="PROSITE-ProRule" id="PRU00433"/>
    </source>
</evidence>
<keyword evidence="3 6" id="KW-0479">Metal-binding</keyword>
<dbReference type="Gene3D" id="1.10.760.10">
    <property type="entry name" value="Cytochrome c-like domain"/>
    <property type="match status" value="1"/>
</dbReference>
<dbReference type="SUPFAM" id="SSF46626">
    <property type="entry name" value="Cytochrome c"/>
    <property type="match status" value="1"/>
</dbReference>
<dbReference type="InterPro" id="IPR009056">
    <property type="entry name" value="Cyt_c-like_dom"/>
</dbReference>
<feature type="transmembrane region" description="Helical" evidence="7">
    <location>
        <begin position="235"/>
        <end position="256"/>
    </location>
</feature>
<gene>
    <name evidence="9" type="ORF">CHU95_20940</name>
</gene>
<feature type="transmembrane region" description="Helical" evidence="7">
    <location>
        <begin position="205"/>
        <end position="223"/>
    </location>
</feature>
<dbReference type="OrthoDB" id="9805828at2"/>
<evidence type="ECO:0000259" key="8">
    <source>
        <dbReference type="PROSITE" id="PS51007"/>
    </source>
</evidence>
<evidence type="ECO:0000313" key="9">
    <source>
        <dbReference type="EMBL" id="OYQ31608.1"/>
    </source>
</evidence>
<organism evidence="9 10">
    <name type="scientific">Niveispirillum lacus</name>
    <dbReference type="NCBI Taxonomy" id="1981099"/>
    <lineage>
        <taxon>Bacteria</taxon>
        <taxon>Pseudomonadati</taxon>
        <taxon>Pseudomonadota</taxon>
        <taxon>Alphaproteobacteria</taxon>
        <taxon>Rhodospirillales</taxon>
        <taxon>Azospirillaceae</taxon>
        <taxon>Niveispirillum</taxon>
    </lineage>
</organism>
<keyword evidence="7" id="KW-1133">Transmembrane helix</keyword>
<feature type="transmembrane region" description="Helical" evidence="7">
    <location>
        <begin position="85"/>
        <end position="110"/>
    </location>
</feature>
<feature type="transmembrane region" description="Helical" evidence="7">
    <location>
        <begin position="45"/>
        <end position="65"/>
    </location>
</feature>
<dbReference type="GO" id="GO:0016020">
    <property type="term" value="C:membrane"/>
    <property type="evidence" value="ECO:0007669"/>
    <property type="project" value="InterPro"/>
</dbReference>
<feature type="transmembrane region" description="Helical" evidence="7">
    <location>
        <begin position="13"/>
        <end position="33"/>
    </location>
</feature>
<evidence type="ECO:0000256" key="4">
    <source>
        <dbReference type="ARBA" id="ARBA00022982"/>
    </source>
</evidence>
<comment type="caution">
    <text evidence="9">The sequence shown here is derived from an EMBL/GenBank/DDBJ whole genome shotgun (WGS) entry which is preliminary data.</text>
</comment>
<keyword evidence="7" id="KW-0812">Transmembrane</keyword>
<dbReference type="AlphaFoldDB" id="A0A255YQW1"/>
<dbReference type="GO" id="GO:0009055">
    <property type="term" value="F:electron transfer activity"/>
    <property type="evidence" value="ECO:0007669"/>
    <property type="project" value="InterPro"/>
</dbReference>
<dbReference type="PROSITE" id="PS51007">
    <property type="entry name" value="CYTC"/>
    <property type="match status" value="1"/>
</dbReference>
<feature type="domain" description="Cytochrome c" evidence="8">
    <location>
        <begin position="288"/>
        <end position="401"/>
    </location>
</feature>
<dbReference type="InterPro" id="IPR016174">
    <property type="entry name" value="Di-haem_cyt_TM"/>
</dbReference>
<feature type="transmembrane region" description="Helical" evidence="7">
    <location>
        <begin position="170"/>
        <end position="193"/>
    </location>
</feature>
<protein>
    <recommendedName>
        <fullName evidence="8">Cytochrome c domain-containing protein</fullName>
    </recommendedName>
</protein>
<dbReference type="InterPro" id="IPR002327">
    <property type="entry name" value="Cyt_c_1A/1B"/>
</dbReference>
<name>A0A255YQW1_9PROT</name>
<evidence type="ECO:0000256" key="5">
    <source>
        <dbReference type="ARBA" id="ARBA00023004"/>
    </source>
</evidence>
<dbReference type="GO" id="GO:0022904">
    <property type="term" value="P:respiratory electron transport chain"/>
    <property type="evidence" value="ECO:0007669"/>
    <property type="project" value="InterPro"/>
</dbReference>
<reference evidence="9 10" key="1">
    <citation type="submission" date="2017-07" db="EMBL/GenBank/DDBJ databases">
        <title>Niveispirillum cyanobacteriorum sp. nov., isolated from cyanobacterial aggregates in a eutrophic lake.</title>
        <authorList>
            <person name="Cai H."/>
        </authorList>
    </citation>
    <scope>NUCLEOTIDE SEQUENCE [LARGE SCALE GENOMIC DNA]</scope>
    <source>
        <strain evidence="10">TH1-14</strain>
    </source>
</reference>
<dbReference type="EMBL" id="NOXU01000032">
    <property type="protein sequence ID" value="OYQ31608.1"/>
    <property type="molecule type" value="Genomic_DNA"/>
</dbReference>
<accession>A0A255YQW1</accession>
<dbReference type="PANTHER" id="PTHR11961">
    <property type="entry name" value="CYTOCHROME C"/>
    <property type="match status" value="1"/>
</dbReference>
<keyword evidence="7" id="KW-0472">Membrane</keyword>
<keyword evidence="4" id="KW-0249">Electron transport</keyword>
<dbReference type="RefSeq" id="WP_094458289.1">
    <property type="nucleotide sequence ID" value="NZ_NOXU01000032.1"/>
</dbReference>